<keyword evidence="1" id="KW-0808">Transferase</keyword>
<dbReference type="Proteomes" id="UP000249091">
    <property type="component" value="Chromosome 1"/>
</dbReference>
<keyword evidence="4" id="KW-0804">Transcription</keyword>
<evidence type="ECO:0000256" key="4">
    <source>
        <dbReference type="ARBA" id="ARBA00023163"/>
    </source>
</evidence>
<protein>
    <submittedName>
        <fullName evidence="6">RNA binding sensor regulator</fullName>
    </submittedName>
</protein>
<sequence>MTAFDHDSLGRAMAAFARSLDSGGTDLESTLRHVTAAAVDLIPGADSADILTITGRKKFESHAATSRMPDEMDSLQAQLGEGPCVDAAHDALLIRSDDLTVESRWPRFAPAAVEAGVSSVLSFKLYAGNDQAGALNLFAGRPHVFGAESIHLGEVLAAHAAIAIVGAQRRQQLHSAIASRDLIGQAKGMLMERYAVDAERAFDMMVALSQESNVPVVEISRRIVDLGPEPR</sequence>
<dbReference type="KEGG" id="rcr:NCTC10994_03183"/>
<feature type="domain" description="ANTAR" evidence="5">
    <location>
        <begin position="163"/>
        <end position="224"/>
    </location>
</feature>
<evidence type="ECO:0000256" key="2">
    <source>
        <dbReference type="ARBA" id="ARBA00022777"/>
    </source>
</evidence>
<reference evidence="6 7" key="1">
    <citation type="submission" date="2018-06" db="EMBL/GenBank/DDBJ databases">
        <authorList>
            <consortium name="Pathogen Informatics"/>
            <person name="Doyle S."/>
        </authorList>
    </citation>
    <scope>NUCLEOTIDE SEQUENCE [LARGE SCALE GENOMIC DNA]</scope>
    <source>
        <strain evidence="6 7">NCTC10994</strain>
    </source>
</reference>
<gene>
    <name evidence="6" type="ORF">NCTC10994_03183</name>
</gene>
<evidence type="ECO:0000259" key="5">
    <source>
        <dbReference type="PROSITE" id="PS50921"/>
    </source>
</evidence>
<dbReference type="InterPro" id="IPR003018">
    <property type="entry name" value="GAF"/>
</dbReference>
<dbReference type="GO" id="GO:0003723">
    <property type="term" value="F:RNA binding"/>
    <property type="evidence" value="ECO:0007669"/>
    <property type="project" value="InterPro"/>
</dbReference>
<dbReference type="Pfam" id="PF13185">
    <property type="entry name" value="GAF_2"/>
    <property type="match status" value="1"/>
</dbReference>
<dbReference type="SUPFAM" id="SSF52172">
    <property type="entry name" value="CheY-like"/>
    <property type="match status" value="1"/>
</dbReference>
<dbReference type="EMBL" id="LS483468">
    <property type="protein sequence ID" value="SQI35914.1"/>
    <property type="molecule type" value="Genomic_DNA"/>
</dbReference>
<dbReference type="STRING" id="1219011.GCA_001895045_03549"/>
<dbReference type="InterPro" id="IPR005561">
    <property type="entry name" value="ANTAR"/>
</dbReference>
<keyword evidence="7" id="KW-1185">Reference proteome</keyword>
<dbReference type="AlphaFoldDB" id="A0A2X4XGY5"/>
<dbReference type="PIRSF" id="PIRSF036625">
    <property type="entry name" value="GAF_ANTAR"/>
    <property type="match status" value="1"/>
</dbReference>
<dbReference type="InterPro" id="IPR036388">
    <property type="entry name" value="WH-like_DNA-bd_sf"/>
</dbReference>
<dbReference type="InterPro" id="IPR029016">
    <property type="entry name" value="GAF-like_dom_sf"/>
</dbReference>
<proteinExistence type="predicted"/>
<dbReference type="SMART" id="SM01012">
    <property type="entry name" value="ANTAR"/>
    <property type="match status" value="1"/>
</dbReference>
<evidence type="ECO:0000313" key="7">
    <source>
        <dbReference type="Proteomes" id="UP000249091"/>
    </source>
</evidence>
<accession>A0A2X4XGY5</accession>
<dbReference type="Pfam" id="PF03861">
    <property type="entry name" value="ANTAR"/>
    <property type="match status" value="1"/>
</dbReference>
<dbReference type="PROSITE" id="PS50921">
    <property type="entry name" value="ANTAR"/>
    <property type="match status" value="1"/>
</dbReference>
<name>A0A2X4XGY5_9NOCA</name>
<dbReference type="Gene3D" id="1.10.10.10">
    <property type="entry name" value="Winged helix-like DNA-binding domain superfamily/Winged helix DNA-binding domain"/>
    <property type="match status" value="1"/>
</dbReference>
<dbReference type="InterPro" id="IPR011006">
    <property type="entry name" value="CheY-like_superfamily"/>
</dbReference>
<dbReference type="SUPFAM" id="SSF55781">
    <property type="entry name" value="GAF domain-like"/>
    <property type="match status" value="1"/>
</dbReference>
<evidence type="ECO:0000256" key="1">
    <source>
        <dbReference type="ARBA" id="ARBA00022679"/>
    </source>
</evidence>
<dbReference type="GO" id="GO:0016301">
    <property type="term" value="F:kinase activity"/>
    <property type="evidence" value="ECO:0007669"/>
    <property type="project" value="UniProtKB-KW"/>
</dbReference>
<keyword evidence="2" id="KW-0418">Kinase</keyword>
<keyword evidence="3" id="KW-0805">Transcription regulation</keyword>
<organism evidence="6 7">
    <name type="scientific">Rhodococcus coprophilus</name>
    <dbReference type="NCBI Taxonomy" id="38310"/>
    <lineage>
        <taxon>Bacteria</taxon>
        <taxon>Bacillati</taxon>
        <taxon>Actinomycetota</taxon>
        <taxon>Actinomycetes</taxon>
        <taxon>Mycobacteriales</taxon>
        <taxon>Nocardiaceae</taxon>
        <taxon>Rhodococcus</taxon>
    </lineage>
</organism>
<dbReference type="RefSeq" id="WP_072703835.1">
    <property type="nucleotide sequence ID" value="NZ_JAFBBL010000001.1"/>
</dbReference>
<evidence type="ECO:0000313" key="6">
    <source>
        <dbReference type="EMBL" id="SQI35914.1"/>
    </source>
</evidence>
<evidence type="ECO:0000256" key="3">
    <source>
        <dbReference type="ARBA" id="ARBA00023015"/>
    </source>
</evidence>
<dbReference type="Gene3D" id="3.30.450.40">
    <property type="match status" value="1"/>
</dbReference>
<dbReference type="InterPro" id="IPR012074">
    <property type="entry name" value="GAF_ANTAR"/>
</dbReference>